<evidence type="ECO:0000256" key="2">
    <source>
        <dbReference type="ARBA" id="ARBA00006490"/>
    </source>
</evidence>
<protein>
    <recommendedName>
        <fullName evidence="3">cysteine desulfurase</fullName>
        <ecNumber evidence="3">2.8.1.7</ecNumber>
    </recommendedName>
</protein>
<evidence type="ECO:0000256" key="3">
    <source>
        <dbReference type="ARBA" id="ARBA00012239"/>
    </source>
</evidence>
<dbReference type="PANTHER" id="PTHR11601:SF34">
    <property type="entry name" value="CYSTEINE DESULFURASE"/>
    <property type="match status" value="1"/>
</dbReference>
<dbReference type="InterPro" id="IPR000192">
    <property type="entry name" value="Aminotrans_V_dom"/>
</dbReference>
<dbReference type="GO" id="GO:0099128">
    <property type="term" value="C:mitochondrial [2Fe-2S] assembly complex"/>
    <property type="evidence" value="ECO:0007669"/>
    <property type="project" value="UniProtKB-ARBA"/>
</dbReference>
<evidence type="ECO:0000256" key="6">
    <source>
        <dbReference type="ARBA" id="ARBA00022898"/>
    </source>
</evidence>
<dbReference type="SUPFAM" id="SSF53383">
    <property type="entry name" value="PLP-dependent transferases"/>
    <property type="match status" value="1"/>
</dbReference>
<dbReference type="EMBL" id="KL363196">
    <property type="protein sequence ID" value="KFD56050.1"/>
    <property type="molecule type" value="Genomic_DNA"/>
</dbReference>
<evidence type="ECO:0000313" key="11">
    <source>
        <dbReference type="EMBL" id="KFD56050.1"/>
    </source>
</evidence>
<dbReference type="AlphaFoldDB" id="A0A085MFQ4"/>
<dbReference type="InterPro" id="IPR015422">
    <property type="entry name" value="PyrdxlP-dep_Trfase_small"/>
</dbReference>
<dbReference type="NCBIfam" id="NF010611">
    <property type="entry name" value="PRK14012.1"/>
    <property type="match status" value="1"/>
</dbReference>
<reference evidence="11 12" key="1">
    <citation type="journal article" date="2014" name="Nat. Genet.">
        <title>Genome and transcriptome of the porcine whipworm Trichuris suis.</title>
        <authorList>
            <person name="Jex A.R."/>
            <person name="Nejsum P."/>
            <person name="Schwarz E.M."/>
            <person name="Hu L."/>
            <person name="Young N.D."/>
            <person name="Hall R.S."/>
            <person name="Korhonen P.K."/>
            <person name="Liao S."/>
            <person name="Thamsborg S."/>
            <person name="Xia J."/>
            <person name="Xu P."/>
            <person name="Wang S."/>
            <person name="Scheerlinck J.P."/>
            <person name="Hofmann A."/>
            <person name="Sternberg P.W."/>
            <person name="Wang J."/>
            <person name="Gasser R.B."/>
        </authorList>
    </citation>
    <scope>NUCLEOTIDE SEQUENCE [LARGE SCALE GENOMIC DNA]</scope>
    <source>
        <strain evidence="11">DCEP-RM93M</strain>
    </source>
</reference>
<evidence type="ECO:0000256" key="8">
    <source>
        <dbReference type="ARBA" id="ARBA00023014"/>
    </source>
</evidence>
<dbReference type="InterPro" id="IPR020578">
    <property type="entry name" value="Aminotrans_V_PyrdxlP_BS"/>
</dbReference>
<dbReference type="GO" id="GO:0046872">
    <property type="term" value="F:metal ion binding"/>
    <property type="evidence" value="ECO:0007669"/>
    <property type="project" value="UniProtKB-KW"/>
</dbReference>
<evidence type="ECO:0000256" key="1">
    <source>
        <dbReference type="ARBA" id="ARBA00001933"/>
    </source>
</evidence>
<dbReference type="GO" id="GO:0051536">
    <property type="term" value="F:iron-sulfur cluster binding"/>
    <property type="evidence" value="ECO:0007669"/>
    <property type="project" value="UniProtKB-KW"/>
</dbReference>
<dbReference type="GO" id="GO:0005634">
    <property type="term" value="C:nucleus"/>
    <property type="evidence" value="ECO:0007669"/>
    <property type="project" value="TreeGrafter"/>
</dbReference>
<keyword evidence="4" id="KW-0808">Transferase</keyword>
<dbReference type="Pfam" id="PF00266">
    <property type="entry name" value="Aminotran_5"/>
    <property type="match status" value="1"/>
</dbReference>
<evidence type="ECO:0000313" key="12">
    <source>
        <dbReference type="Proteomes" id="UP000030764"/>
    </source>
</evidence>
<name>A0A085MFQ4_9BILA</name>
<organism evidence="11 12">
    <name type="scientific">Trichuris suis</name>
    <name type="common">pig whipworm</name>
    <dbReference type="NCBI Taxonomy" id="68888"/>
    <lineage>
        <taxon>Eukaryota</taxon>
        <taxon>Metazoa</taxon>
        <taxon>Ecdysozoa</taxon>
        <taxon>Nematoda</taxon>
        <taxon>Enoplea</taxon>
        <taxon>Dorylaimia</taxon>
        <taxon>Trichinellida</taxon>
        <taxon>Trichuridae</taxon>
        <taxon>Trichuris</taxon>
    </lineage>
</organism>
<dbReference type="GO" id="GO:0016226">
    <property type="term" value="P:iron-sulfur cluster assembly"/>
    <property type="evidence" value="ECO:0007669"/>
    <property type="project" value="TreeGrafter"/>
</dbReference>
<dbReference type="Gene3D" id="3.40.640.10">
    <property type="entry name" value="Type I PLP-dependent aspartate aminotransferase-like (Major domain)"/>
    <property type="match status" value="1"/>
</dbReference>
<dbReference type="GO" id="GO:0031071">
    <property type="term" value="F:cysteine desulfurase activity"/>
    <property type="evidence" value="ECO:0007669"/>
    <property type="project" value="UniProtKB-EC"/>
</dbReference>
<dbReference type="EC" id="2.8.1.7" evidence="3"/>
<dbReference type="FunFam" id="3.90.1150.10:FF:000002">
    <property type="entry name" value="Cysteine desulfurase IscS"/>
    <property type="match status" value="1"/>
</dbReference>
<dbReference type="PROSITE" id="PS00595">
    <property type="entry name" value="AA_TRANSFER_CLASS_5"/>
    <property type="match status" value="1"/>
</dbReference>
<keyword evidence="8" id="KW-0411">Iron-sulfur</keyword>
<gene>
    <name evidence="11" type="ORF">M513_03174</name>
</gene>
<dbReference type="Proteomes" id="UP000030764">
    <property type="component" value="Unassembled WGS sequence"/>
</dbReference>
<keyword evidence="5" id="KW-0479">Metal-binding</keyword>
<dbReference type="Gene3D" id="3.90.1150.10">
    <property type="entry name" value="Aspartate Aminotransferase, domain 1"/>
    <property type="match status" value="1"/>
</dbReference>
<dbReference type="InterPro" id="IPR015424">
    <property type="entry name" value="PyrdxlP-dep_Trfase"/>
</dbReference>
<evidence type="ECO:0000256" key="4">
    <source>
        <dbReference type="ARBA" id="ARBA00022679"/>
    </source>
</evidence>
<feature type="domain" description="Aminotransferase class V" evidence="10">
    <location>
        <begin position="193"/>
        <end position="506"/>
    </location>
</feature>
<evidence type="ECO:0000256" key="7">
    <source>
        <dbReference type="ARBA" id="ARBA00023004"/>
    </source>
</evidence>
<proteinExistence type="inferred from homology"/>
<dbReference type="FunFam" id="3.40.640.10:FF:000003">
    <property type="entry name" value="Cysteine desulfurase IscS"/>
    <property type="match status" value="1"/>
</dbReference>
<keyword evidence="7" id="KW-0408">Iron</keyword>
<evidence type="ECO:0000259" key="10">
    <source>
        <dbReference type="Pfam" id="PF00266"/>
    </source>
</evidence>
<evidence type="ECO:0000256" key="5">
    <source>
        <dbReference type="ARBA" id="ARBA00022723"/>
    </source>
</evidence>
<evidence type="ECO:0000256" key="9">
    <source>
        <dbReference type="RuleBase" id="RU004504"/>
    </source>
</evidence>
<dbReference type="PANTHER" id="PTHR11601">
    <property type="entry name" value="CYSTEINE DESULFURYLASE FAMILY MEMBER"/>
    <property type="match status" value="1"/>
</dbReference>
<comment type="similarity">
    <text evidence="2">Belongs to the class-V pyridoxal-phosphate-dependent aminotransferase family. NifS/IscS subfamily.</text>
</comment>
<dbReference type="InterPro" id="IPR015421">
    <property type="entry name" value="PyrdxlP-dep_Trfase_major"/>
</dbReference>
<keyword evidence="6" id="KW-0663">Pyridoxal phosphate</keyword>
<comment type="cofactor">
    <cofactor evidence="1 9">
        <name>pyridoxal 5'-phosphate</name>
        <dbReference type="ChEBI" id="CHEBI:597326"/>
    </cofactor>
</comment>
<keyword evidence="12" id="KW-1185">Reference proteome</keyword>
<sequence>MQLRQRRILPISEARQKMLQEDFLRRFDDVLSLVVPNWELDSFIANPLNVDIYLQEELIDLQSNEEIKPRMERGYEYFWLREEIPVLIVTLWATMKSVVTDLVMKKRNRLEVVNRGDLRLRVMSMRPNIERILAGKGKLPVPSVRKGLQHAFATSASRADTDSLSAIKQRTVEDYEKAGVRPLYMDVQSTTPMEVADLIGADPREIVFTSGATEANNLAIKGVTHFYKDKKNHVITTQTEHKCVLDSCRYLENEGFKVTYLPVESNGIVNLQHLDEAITDETSLVSVMTVNNEIGVIQPIDKIGELCRRRKVFFHTDGAQAVGKIPMNVNKLTVDLMSISGHKIYGPKGIGALYVRRRPRVRLEAQMSGGGQERGLRSGTVPTPLVVGLGAACRICRDEMEFDYAHVKRLSDRLIKGIQTSVQHAILNGDPVSRYPGCVNISFAYVEGESLLMALKEVALSSGSACTSASLEPSYVLRAIGADEDLAHSSIRFGIGRFTTVDEVDYTVSKCAKEVARLREMSPLWEMFQEGVDIKSVKWVQH</sequence>
<accession>A0A085MFQ4</accession>